<name>A0A839EXC6_9GAMM</name>
<dbReference type="EMBL" id="JACGXL010000001">
    <property type="protein sequence ID" value="MBA8886359.1"/>
    <property type="molecule type" value="Genomic_DNA"/>
</dbReference>
<reference evidence="2 3" key="1">
    <citation type="submission" date="2020-07" db="EMBL/GenBank/DDBJ databases">
        <title>Genomic Encyclopedia of Type Strains, Phase IV (KMG-V): Genome sequencing to study the core and pangenomes of soil and plant-associated prokaryotes.</title>
        <authorList>
            <person name="Whitman W."/>
        </authorList>
    </citation>
    <scope>NUCLEOTIDE SEQUENCE [LARGE SCALE GENOMIC DNA]</scope>
    <source>
        <strain evidence="2 3">RH2WT43</strain>
    </source>
</reference>
<feature type="chain" id="PRO_5032702971" description="Outer membrane repeat protein" evidence="1">
    <location>
        <begin position="26"/>
        <end position="586"/>
    </location>
</feature>
<organism evidence="2 3">
    <name type="scientific">Dokdonella fugitiva</name>
    <dbReference type="NCBI Taxonomy" id="328517"/>
    <lineage>
        <taxon>Bacteria</taxon>
        <taxon>Pseudomonadati</taxon>
        <taxon>Pseudomonadota</taxon>
        <taxon>Gammaproteobacteria</taxon>
        <taxon>Lysobacterales</taxon>
        <taxon>Rhodanobacteraceae</taxon>
        <taxon>Dokdonella</taxon>
    </lineage>
</organism>
<evidence type="ECO:0008006" key="4">
    <source>
        <dbReference type="Google" id="ProtNLM"/>
    </source>
</evidence>
<gene>
    <name evidence="2" type="ORF">FHW12_000550</name>
</gene>
<dbReference type="AlphaFoldDB" id="A0A839EXC6"/>
<dbReference type="RefSeq" id="WP_182529447.1">
    <property type="nucleotide sequence ID" value="NZ_JACGXL010000001.1"/>
</dbReference>
<comment type="caution">
    <text evidence="2">The sequence shown here is derived from an EMBL/GenBank/DDBJ whole genome shotgun (WGS) entry which is preliminary data.</text>
</comment>
<protein>
    <recommendedName>
        <fullName evidence="4">Outer membrane repeat protein</fullName>
    </recommendedName>
</protein>
<dbReference type="Proteomes" id="UP000550401">
    <property type="component" value="Unassembled WGS sequence"/>
</dbReference>
<proteinExistence type="predicted"/>
<evidence type="ECO:0000256" key="1">
    <source>
        <dbReference type="SAM" id="SignalP"/>
    </source>
</evidence>
<evidence type="ECO:0000313" key="2">
    <source>
        <dbReference type="EMBL" id="MBA8886359.1"/>
    </source>
</evidence>
<dbReference type="SUPFAM" id="SSF51126">
    <property type="entry name" value="Pectin lyase-like"/>
    <property type="match status" value="2"/>
</dbReference>
<dbReference type="InterPro" id="IPR011050">
    <property type="entry name" value="Pectin_lyase_fold/virulence"/>
</dbReference>
<keyword evidence="1" id="KW-0732">Signal</keyword>
<feature type="signal peptide" evidence="1">
    <location>
        <begin position="1"/>
        <end position="25"/>
    </location>
</feature>
<evidence type="ECO:0000313" key="3">
    <source>
        <dbReference type="Proteomes" id="UP000550401"/>
    </source>
</evidence>
<accession>A0A839EXC6</accession>
<keyword evidence="3" id="KW-1185">Reference proteome</keyword>
<sequence length="586" mass="57945">MSRASLPLSLLFGSVALLAASAVSAQYVFVGPASDPDCDYHAIQDAVDAWAASPSTDFLTVYVTSEQAYAATAVTIPTPAASSGIALTGGMPSCHLQAATGHVVLDGMGNGGLPVVDVNGTVAGDARRFQVTLGPLEITGGNVVGNGGGVRVRGNVVLTLFEADVHDNTATNGGGVSIEASAAGEPQLVLVGNQAPAAMRDNDATQDGGGLYCANATVYCDRYCRVAGNTAGGKGGGIAQQACDTSLYPSPSIVTDPDVGIRANSAAGDGGGAWASGGYFNLGANTPLKPVPVAGNSAGGSGGGVYLTGVGAGSSLTFRGVHFDGNSAGADAGALYADTSLLMIDATFTLGCGGAFDGCPRFSGNHATGTGGALVLAGDASLLAWNLVFAGNDAAHASVLQIGASGSGATLIDTHVAGNHGAPELLRSSGGYIDLRYVTIADNGGDDDALIRFDAPGGFSAGNSILWDDDGVATGVVLAAPAGSTFNVNCVLVHEDSALAGQPGVTGLVVADPQWDMSGAYPAGMYVPGADSPAVDACGAGPGNIADLIGTVRPQDLAKPDATGPYDMGAIERMPDLIFADGFELP</sequence>